<dbReference type="RefSeq" id="WP_061540666.1">
    <property type="nucleotide sequence ID" value="NZ_CP013232.1"/>
</dbReference>
<evidence type="ECO:0000313" key="8">
    <source>
        <dbReference type="Proteomes" id="UP000072421"/>
    </source>
</evidence>
<protein>
    <submittedName>
        <fullName evidence="7">MltA-interacting MipA family protein</fullName>
    </submittedName>
</protein>
<evidence type="ECO:0000256" key="4">
    <source>
        <dbReference type="ARBA" id="ARBA00023136"/>
    </source>
</evidence>
<feature type="signal peptide" evidence="6">
    <location>
        <begin position="1"/>
        <end position="29"/>
    </location>
</feature>
<dbReference type="Pfam" id="PF06629">
    <property type="entry name" value="MipA"/>
    <property type="match status" value="1"/>
</dbReference>
<dbReference type="PANTHER" id="PTHR38776">
    <property type="entry name" value="MLTA-INTERACTING PROTEIN-RELATED"/>
    <property type="match status" value="1"/>
</dbReference>
<dbReference type="Proteomes" id="UP000072421">
    <property type="component" value="Chromosome"/>
</dbReference>
<keyword evidence="3 6" id="KW-0732">Signal</keyword>
<evidence type="ECO:0000256" key="2">
    <source>
        <dbReference type="ARBA" id="ARBA00005722"/>
    </source>
</evidence>
<comment type="subcellular location">
    <subcellularLocation>
        <location evidence="1">Cell outer membrane</location>
    </subcellularLocation>
</comment>
<gene>
    <name evidence="7" type="ORF">CFter6_3338</name>
</gene>
<feature type="chain" id="PRO_5007276905" evidence="6">
    <location>
        <begin position="30"/>
        <end position="263"/>
    </location>
</feature>
<keyword evidence="5" id="KW-0998">Cell outer membrane</keyword>
<reference evidence="7 8" key="1">
    <citation type="submission" date="2015-11" db="EMBL/GenBank/DDBJ databases">
        <title>Exploring the genomic traits of fungus-feeding bacterial genus Collimonas.</title>
        <authorList>
            <person name="Song C."/>
            <person name="Schmidt R."/>
            <person name="de Jager V."/>
            <person name="Krzyzanowska D."/>
            <person name="Jongedijk E."/>
            <person name="Cankar K."/>
            <person name="Beekwilder J."/>
            <person name="van Veen A."/>
            <person name="de Boer W."/>
            <person name="van Veen J.A."/>
            <person name="Garbeva P."/>
        </authorList>
    </citation>
    <scope>NUCLEOTIDE SEQUENCE [LARGE SCALE GENOMIC DNA]</scope>
    <source>
        <strain evidence="7 8">Ter6</strain>
    </source>
</reference>
<dbReference type="PANTHER" id="PTHR38776:SF1">
    <property type="entry name" value="MLTA-INTERACTING PROTEIN-RELATED"/>
    <property type="match status" value="1"/>
</dbReference>
<sequence length="263" mass="28715">MHHFKFSSRLAFAAIIGAVLGAAASLSHADPILAEEPHSADASQWGLGIGLGSESRPYRGVSNHISVLPLVLYENRWIHFFGNTLDFKLGTVDQFSFTLRAKYALNDGYKGSDSDALHGMDERKGSAWGGVAGTWDNPYAKLSLEWLTAGSTKGNTVKLGVEHSFAMAGFQLTPHLSTTWMDSKYVNYYYGVKANEVTAERAAYTGKSTTNIEFGVRADYPLTRNQMIILDVGDLQRGTGIKDSPLVDKSSAASVRVGYLYKF</sequence>
<comment type="similarity">
    <text evidence="2">Belongs to the MipA/OmpV family.</text>
</comment>
<dbReference type="EMBL" id="CP013232">
    <property type="protein sequence ID" value="AMO95974.1"/>
    <property type="molecule type" value="Genomic_DNA"/>
</dbReference>
<keyword evidence="4" id="KW-0472">Membrane</keyword>
<accession>A0A127PED1</accession>
<proteinExistence type="inferred from homology"/>
<evidence type="ECO:0000256" key="1">
    <source>
        <dbReference type="ARBA" id="ARBA00004442"/>
    </source>
</evidence>
<evidence type="ECO:0000313" key="7">
    <source>
        <dbReference type="EMBL" id="AMO95974.1"/>
    </source>
</evidence>
<organism evidence="7">
    <name type="scientific">Collimonas fungivorans</name>
    <dbReference type="NCBI Taxonomy" id="158899"/>
    <lineage>
        <taxon>Bacteria</taxon>
        <taxon>Pseudomonadati</taxon>
        <taxon>Pseudomonadota</taxon>
        <taxon>Betaproteobacteria</taxon>
        <taxon>Burkholderiales</taxon>
        <taxon>Oxalobacteraceae</taxon>
        <taxon>Collimonas</taxon>
    </lineage>
</organism>
<evidence type="ECO:0000256" key="3">
    <source>
        <dbReference type="ARBA" id="ARBA00022729"/>
    </source>
</evidence>
<evidence type="ECO:0000256" key="6">
    <source>
        <dbReference type="SAM" id="SignalP"/>
    </source>
</evidence>
<dbReference type="GO" id="GO:0009279">
    <property type="term" value="C:cell outer membrane"/>
    <property type="evidence" value="ECO:0007669"/>
    <property type="project" value="UniProtKB-SubCell"/>
</dbReference>
<dbReference type="PATRIC" id="fig|158899.10.peg.3317"/>
<name>A0A127PED1_9BURK</name>
<evidence type="ECO:0000256" key="5">
    <source>
        <dbReference type="ARBA" id="ARBA00023237"/>
    </source>
</evidence>
<dbReference type="OrthoDB" id="8562138at2"/>
<dbReference type="InterPro" id="IPR010583">
    <property type="entry name" value="MipA"/>
</dbReference>
<dbReference type="AlphaFoldDB" id="A0A127PED1"/>